<reference evidence="2 3" key="1">
    <citation type="journal article" date="2004" name="Nature">
        <title>Genome evolution in yeasts.</title>
        <authorList>
            <consortium name="Genolevures"/>
            <person name="Dujon B."/>
            <person name="Sherman D."/>
            <person name="Fischer G."/>
            <person name="Durrens P."/>
            <person name="Casaregola S."/>
            <person name="Lafontaine I."/>
            <person name="de Montigny J."/>
            <person name="Marck C."/>
            <person name="Neuveglise C."/>
            <person name="Talla E."/>
            <person name="Goffard N."/>
            <person name="Frangeul L."/>
            <person name="Aigle M."/>
            <person name="Anthouard V."/>
            <person name="Babour A."/>
            <person name="Barbe V."/>
            <person name="Barnay S."/>
            <person name="Blanchin S."/>
            <person name="Beckerich J.M."/>
            <person name="Beyne E."/>
            <person name="Bleykasten C."/>
            <person name="Boisrame A."/>
            <person name="Boyer J."/>
            <person name="Cattolico L."/>
            <person name="Confanioleri F."/>
            <person name="de Daruvar A."/>
            <person name="Despons L."/>
            <person name="Fabre E."/>
            <person name="Fairhead C."/>
            <person name="Ferry-Dumazet H."/>
            <person name="Groppi A."/>
            <person name="Hantraye F."/>
            <person name="Hennequin C."/>
            <person name="Jauniaux N."/>
            <person name="Joyet P."/>
            <person name="Kachouri R."/>
            <person name="Kerrest A."/>
            <person name="Koszul R."/>
            <person name="Lemaire M."/>
            <person name="Lesur I."/>
            <person name="Ma L."/>
            <person name="Muller H."/>
            <person name="Nicaud J.M."/>
            <person name="Nikolski M."/>
            <person name="Oztas S."/>
            <person name="Ozier-Kalogeropoulos O."/>
            <person name="Pellenz S."/>
            <person name="Potier S."/>
            <person name="Richard G.F."/>
            <person name="Straub M.L."/>
            <person name="Suleau A."/>
            <person name="Swennene D."/>
            <person name="Tekaia F."/>
            <person name="Wesolowski-Louvel M."/>
            <person name="Westhof E."/>
            <person name="Wirth B."/>
            <person name="Zeniou-Meyer M."/>
            <person name="Zivanovic I."/>
            <person name="Bolotin-Fukuhara M."/>
            <person name="Thierry A."/>
            <person name="Bouchier C."/>
            <person name="Caudron B."/>
            <person name="Scarpelli C."/>
            <person name="Gaillardin C."/>
            <person name="Weissenbach J."/>
            <person name="Wincker P."/>
            <person name="Souciet J.L."/>
        </authorList>
    </citation>
    <scope>NUCLEOTIDE SEQUENCE [LARGE SCALE GENOMIC DNA]</scope>
    <source>
        <strain evidence="3">ATCC 36239 / CBS 767 / BCRC 21394 / JCM 1990 / NBRC 0083 / IGC 2968</strain>
    </source>
</reference>
<dbReference type="Proteomes" id="UP000000599">
    <property type="component" value="Chromosome F"/>
</dbReference>
<feature type="transmembrane region" description="Helical" evidence="1">
    <location>
        <begin position="33"/>
        <end position="52"/>
    </location>
</feature>
<dbReference type="KEGG" id="dha:DEHA2F07194g"/>
<protein>
    <submittedName>
        <fullName evidence="2">DEHA2F07194p</fullName>
    </submittedName>
</protein>
<keyword evidence="1" id="KW-0472">Membrane</keyword>
<sequence>MQESVHGNTSIASAVVDSTNNAIDQGFLLLDTLLYYIFNAVVLLLNLTDVVGEFTEKVSFNYQIVYTSFKHKLYNNIN</sequence>
<accession>Q6BM99</accession>
<evidence type="ECO:0000256" key="1">
    <source>
        <dbReference type="SAM" id="Phobius"/>
    </source>
</evidence>
<dbReference type="OrthoDB" id="4024206at2759"/>
<keyword evidence="1" id="KW-1133">Transmembrane helix</keyword>
<dbReference type="AlphaFoldDB" id="Q6BM99"/>
<dbReference type="EMBL" id="CR382138">
    <property type="protein sequence ID" value="CAG89006.1"/>
    <property type="molecule type" value="Genomic_DNA"/>
</dbReference>
<organism evidence="2 3">
    <name type="scientific">Debaryomyces hansenii (strain ATCC 36239 / CBS 767 / BCRC 21394 / JCM 1990 / NBRC 0083 / IGC 2968)</name>
    <name type="common">Yeast</name>
    <name type="synonym">Torulaspora hansenii</name>
    <dbReference type="NCBI Taxonomy" id="284592"/>
    <lineage>
        <taxon>Eukaryota</taxon>
        <taxon>Fungi</taxon>
        <taxon>Dikarya</taxon>
        <taxon>Ascomycota</taxon>
        <taxon>Saccharomycotina</taxon>
        <taxon>Pichiomycetes</taxon>
        <taxon>Debaryomycetaceae</taxon>
        <taxon>Debaryomyces</taxon>
    </lineage>
</organism>
<dbReference type="HOGENOM" id="CLU_2621989_0_0_1"/>
<gene>
    <name evidence="2" type="ordered locus">DEHA2F07194g</name>
</gene>
<dbReference type="OMA" id="FKHKLYN"/>
<dbReference type="GeneID" id="2903252"/>
<dbReference type="RefSeq" id="XP_460672.1">
    <property type="nucleotide sequence ID" value="XM_460672.1"/>
</dbReference>
<dbReference type="VEuPathDB" id="FungiDB:DEHA2F07194g"/>
<evidence type="ECO:0000313" key="3">
    <source>
        <dbReference type="Proteomes" id="UP000000599"/>
    </source>
</evidence>
<evidence type="ECO:0000313" key="2">
    <source>
        <dbReference type="EMBL" id="CAG89006.1"/>
    </source>
</evidence>
<proteinExistence type="predicted"/>
<keyword evidence="1" id="KW-0812">Transmembrane</keyword>
<name>Q6BM99_DEBHA</name>
<dbReference type="InParanoid" id="Q6BM99"/>
<keyword evidence="3" id="KW-1185">Reference proteome</keyword>